<accession>A0A4Z1FUJ1</accession>
<protein>
    <submittedName>
        <fullName evidence="2">Uncharacterized protein</fullName>
    </submittedName>
</protein>
<feature type="region of interest" description="Disordered" evidence="1">
    <location>
        <begin position="765"/>
        <end position="786"/>
    </location>
</feature>
<dbReference type="AlphaFoldDB" id="A0A4Z1FUJ1"/>
<dbReference type="EMBL" id="PQXI01000050">
    <property type="protein sequence ID" value="TGO26950.1"/>
    <property type="molecule type" value="Genomic_DNA"/>
</dbReference>
<evidence type="ECO:0000313" key="3">
    <source>
        <dbReference type="Proteomes" id="UP000297910"/>
    </source>
</evidence>
<reference evidence="2 3" key="1">
    <citation type="submission" date="2017-12" db="EMBL/GenBank/DDBJ databases">
        <title>Comparative genomics of Botrytis spp.</title>
        <authorList>
            <person name="Valero-Jimenez C.A."/>
            <person name="Tapia P."/>
            <person name="Veloso J."/>
            <person name="Silva-Moreno E."/>
            <person name="Staats M."/>
            <person name="Valdes J.H."/>
            <person name="Van Kan J.A.L."/>
        </authorList>
    </citation>
    <scope>NUCLEOTIDE SEQUENCE [LARGE SCALE GENOMIC DNA]</scope>
    <source>
        <strain evidence="2 3">Bp0003</strain>
    </source>
</reference>
<feature type="region of interest" description="Disordered" evidence="1">
    <location>
        <begin position="599"/>
        <end position="752"/>
    </location>
</feature>
<feature type="compositionally biased region" description="Basic residues" evidence="1">
    <location>
        <begin position="305"/>
        <end position="328"/>
    </location>
</feature>
<feature type="compositionally biased region" description="Acidic residues" evidence="1">
    <location>
        <begin position="719"/>
        <end position="730"/>
    </location>
</feature>
<feature type="compositionally biased region" description="Polar residues" evidence="1">
    <location>
        <begin position="1013"/>
        <end position="1028"/>
    </location>
</feature>
<feature type="compositionally biased region" description="Polar residues" evidence="1">
    <location>
        <begin position="979"/>
        <end position="1005"/>
    </location>
</feature>
<feature type="region of interest" description="Disordered" evidence="1">
    <location>
        <begin position="411"/>
        <end position="433"/>
    </location>
</feature>
<dbReference type="Proteomes" id="UP000297910">
    <property type="component" value="Unassembled WGS sequence"/>
</dbReference>
<gene>
    <name evidence="2" type="ORF">BPAE_0050g00390</name>
</gene>
<feature type="compositionally biased region" description="Polar residues" evidence="1">
    <location>
        <begin position="766"/>
        <end position="786"/>
    </location>
</feature>
<feature type="region of interest" description="Disordered" evidence="1">
    <location>
        <begin position="34"/>
        <end position="249"/>
    </location>
</feature>
<feature type="compositionally biased region" description="Polar residues" evidence="1">
    <location>
        <begin position="108"/>
        <end position="130"/>
    </location>
</feature>
<feature type="compositionally biased region" description="Basic and acidic residues" evidence="1">
    <location>
        <begin position="615"/>
        <end position="639"/>
    </location>
</feature>
<name>A0A4Z1FUJ1_9HELO</name>
<proteinExistence type="predicted"/>
<feature type="region of interest" description="Disordered" evidence="1">
    <location>
        <begin position="486"/>
        <end position="544"/>
    </location>
</feature>
<comment type="caution">
    <text evidence="2">The sequence shown here is derived from an EMBL/GenBank/DDBJ whole genome shotgun (WGS) entry which is preliminary data.</text>
</comment>
<feature type="compositionally biased region" description="Polar residues" evidence="1">
    <location>
        <begin position="71"/>
        <end position="84"/>
    </location>
</feature>
<feature type="region of interest" description="Disordered" evidence="1">
    <location>
        <begin position="976"/>
        <end position="1035"/>
    </location>
</feature>
<feature type="compositionally biased region" description="Acidic residues" evidence="1">
    <location>
        <begin position="660"/>
        <end position="673"/>
    </location>
</feature>
<feature type="compositionally biased region" description="Low complexity" evidence="1">
    <location>
        <begin position="157"/>
        <end position="174"/>
    </location>
</feature>
<evidence type="ECO:0000256" key="1">
    <source>
        <dbReference type="SAM" id="MobiDB-lite"/>
    </source>
</evidence>
<keyword evidence="3" id="KW-1185">Reference proteome</keyword>
<feature type="compositionally biased region" description="Polar residues" evidence="1">
    <location>
        <begin position="208"/>
        <end position="237"/>
    </location>
</feature>
<sequence>MAQPETPASASRNSIISPLAGGMTAAQLEQVLQKTPQMTRFNPLRRHLRAPKTPNSRISKSEIVASDDEAATTSPSAPNVQPPESLTGEAIGDKGKEVSVATGGDNVDQGTSKSIDTLPPSSHENVSHSKQLGEPLPKRFLGTIAKRKKCRREQRIASKLATSLLAKESSSTSSQGKKDDEKVALSPSGSGRAVESNTLFENLDPLNVGTSDGSQESTSLEELIRTTSRTHNSQPSSDPEVRGTSFSFGAPRLVRDAIMGSHKRDTNSNNLDDLEIEILGLSHATHSSDCTPDPSGSEDAPINHTSRKGGRPSPKKKQKKMVNKRSRRLPVDELHLVSERVAEFSQEKDDENVEPSAEILDDPISQDSFDALNIIQSVGRIKGEKKVFQAYHGAFGKIDNKAFRFPNRYNTSSRAESSNRHEVSSSHSDGFVGAEANPTGRCMLLPKQKRACISIWGLTTQVAQLELVREKVHELVDELNGQAKRRVPAEKTKRRLKKKATLSASTMIEPESQADKMGESQQDDQDSHSHEECDTNQDDQPMHGYLSSNEMISVAEVDSSPPPTGNGSRRVTFDGRVEVDRRVRMSSLDSERFEESFEVKRRKDSSNSAVWRNMETVRLKRCHDEDSKEDVSSDNESERSVISISCDDDEMEESDRSGDDGDEEMSDQDEAKDENEHENEGDVQAVYEKQSDGLIEENILSTKDESSDKSQQSNGKDDDRDDFYASEEETNLNKPVGGEEEITGTFVSEGLIRDNKISPIDELIVQESQTTRTEGNDNSQASQLSIAMSLQNSTQVLKISEADVWTSRRPKSSDVMNETQEDIFDSPSPISKIAKRRSAGLQVRRRTVFRGRPLALTTGRPPTPPSPEIPETQIVAPKIPGTRLIAVRDISPELGESQVSNTPYEFDESIPDALLLTSNESSLHSSQLSFIPDEIPEETYFYRASQVPEEHQTPVSRSKSAPGRFHPDHFKSIVIPTYAQPNTETTESEASAPSMSPKFSQQSYRPTPRSEKSLSCLTRQASSASGTLPGSAGLC</sequence>
<feature type="region of interest" description="Disordered" evidence="1">
    <location>
        <begin position="285"/>
        <end position="329"/>
    </location>
</feature>
<evidence type="ECO:0000313" key="2">
    <source>
        <dbReference type="EMBL" id="TGO26950.1"/>
    </source>
</evidence>
<feature type="region of interest" description="Disordered" evidence="1">
    <location>
        <begin position="803"/>
        <end position="837"/>
    </location>
</feature>
<organism evidence="2 3">
    <name type="scientific">Botrytis paeoniae</name>
    <dbReference type="NCBI Taxonomy" id="278948"/>
    <lineage>
        <taxon>Eukaryota</taxon>
        <taxon>Fungi</taxon>
        <taxon>Dikarya</taxon>
        <taxon>Ascomycota</taxon>
        <taxon>Pezizomycotina</taxon>
        <taxon>Leotiomycetes</taxon>
        <taxon>Helotiales</taxon>
        <taxon>Sclerotiniaceae</taxon>
        <taxon>Botrytis</taxon>
    </lineage>
</organism>